<evidence type="ECO:0000313" key="4">
    <source>
        <dbReference type="Proteomes" id="UP000001072"/>
    </source>
</evidence>
<evidence type="ECO:0000256" key="2">
    <source>
        <dbReference type="SAM" id="SignalP"/>
    </source>
</evidence>
<dbReference type="InParanoid" id="F4RTL0"/>
<keyword evidence="4" id="KW-1185">Reference proteome</keyword>
<dbReference type="VEuPathDB" id="FungiDB:MELLADRAFT_89503"/>
<dbReference type="EMBL" id="GL883119">
    <property type="protein sequence ID" value="EGG04275.1"/>
    <property type="molecule type" value="Genomic_DNA"/>
</dbReference>
<dbReference type="GeneID" id="18935221"/>
<gene>
    <name evidence="3" type="ORF">MELLADRAFT_89503</name>
</gene>
<dbReference type="Proteomes" id="UP000001072">
    <property type="component" value="Unassembled WGS sequence"/>
</dbReference>
<dbReference type="RefSeq" id="XP_007412404.1">
    <property type="nucleotide sequence ID" value="XM_007412342.1"/>
</dbReference>
<dbReference type="KEGG" id="mlr:MELLADRAFT_89503"/>
<accession>F4RTL0</accession>
<proteinExistence type="predicted"/>
<dbReference type="HOGENOM" id="CLU_2758313_0_0_1"/>
<feature type="compositionally biased region" description="Pro residues" evidence="1">
    <location>
        <begin position="57"/>
        <end position="68"/>
    </location>
</feature>
<feature type="region of interest" description="Disordered" evidence="1">
    <location>
        <begin position="48"/>
        <end position="78"/>
    </location>
</feature>
<name>F4RTL0_MELLP</name>
<evidence type="ECO:0000256" key="1">
    <source>
        <dbReference type="SAM" id="MobiDB-lite"/>
    </source>
</evidence>
<feature type="chain" id="PRO_5003317951" evidence="2">
    <location>
        <begin position="19"/>
        <end position="78"/>
    </location>
</feature>
<keyword evidence="2" id="KW-0732">Signal</keyword>
<feature type="signal peptide" evidence="2">
    <location>
        <begin position="1"/>
        <end position="18"/>
    </location>
</feature>
<evidence type="ECO:0000313" key="3">
    <source>
        <dbReference type="EMBL" id="EGG04275.1"/>
    </source>
</evidence>
<protein>
    <submittedName>
        <fullName evidence="3">Secreted protein</fullName>
    </submittedName>
</protein>
<sequence>MLFFKIVIAAVLAATISTSPVQDDQPVTREVLQRRFVEFTPIIKQRLHLKTRDSAPGPSPGPDDPPTCHPCDDSPGCC</sequence>
<dbReference type="AlphaFoldDB" id="F4RTL0"/>
<organism evidence="4">
    <name type="scientific">Melampsora larici-populina (strain 98AG31 / pathotype 3-4-7)</name>
    <name type="common">Poplar leaf rust fungus</name>
    <dbReference type="NCBI Taxonomy" id="747676"/>
    <lineage>
        <taxon>Eukaryota</taxon>
        <taxon>Fungi</taxon>
        <taxon>Dikarya</taxon>
        <taxon>Basidiomycota</taxon>
        <taxon>Pucciniomycotina</taxon>
        <taxon>Pucciniomycetes</taxon>
        <taxon>Pucciniales</taxon>
        <taxon>Melampsoraceae</taxon>
        <taxon>Melampsora</taxon>
    </lineage>
</organism>
<reference evidence="4" key="1">
    <citation type="journal article" date="2011" name="Proc. Natl. Acad. Sci. U.S.A.">
        <title>Obligate biotrophy features unraveled by the genomic analysis of rust fungi.</title>
        <authorList>
            <person name="Duplessis S."/>
            <person name="Cuomo C.A."/>
            <person name="Lin Y.-C."/>
            <person name="Aerts A."/>
            <person name="Tisserant E."/>
            <person name="Veneault-Fourrey C."/>
            <person name="Joly D.L."/>
            <person name="Hacquard S."/>
            <person name="Amselem J."/>
            <person name="Cantarel B.L."/>
            <person name="Chiu R."/>
            <person name="Coutinho P.M."/>
            <person name="Feau N."/>
            <person name="Field M."/>
            <person name="Frey P."/>
            <person name="Gelhaye E."/>
            <person name="Goldberg J."/>
            <person name="Grabherr M.G."/>
            <person name="Kodira C.D."/>
            <person name="Kohler A."/>
            <person name="Kuees U."/>
            <person name="Lindquist E.A."/>
            <person name="Lucas S.M."/>
            <person name="Mago R."/>
            <person name="Mauceli E."/>
            <person name="Morin E."/>
            <person name="Murat C."/>
            <person name="Pangilinan J.L."/>
            <person name="Park R."/>
            <person name="Pearson M."/>
            <person name="Quesneville H."/>
            <person name="Rouhier N."/>
            <person name="Sakthikumar S."/>
            <person name="Salamov A.A."/>
            <person name="Schmutz J."/>
            <person name="Selles B."/>
            <person name="Shapiro H."/>
            <person name="Tanguay P."/>
            <person name="Tuskan G.A."/>
            <person name="Henrissat B."/>
            <person name="Van de Peer Y."/>
            <person name="Rouze P."/>
            <person name="Ellis J.G."/>
            <person name="Dodds P.N."/>
            <person name="Schein J.E."/>
            <person name="Zhong S."/>
            <person name="Hamelin R.C."/>
            <person name="Grigoriev I.V."/>
            <person name="Szabo L.J."/>
            <person name="Martin F."/>
        </authorList>
    </citation>
    <scope>NUCLEOTIDE SEQUENCE [LARGE SCALE GENOMIC DNA]</scope>
    <source>
        <strain evidence="4">98AG31 / pathotype 3-4-7</strain>
    </source>
</reference>